<dbReference type="Proteomes" id="UP000627781">
    <property type="component" value="Unassembled WGS sequence"/>
</dbReference>
<comment type="caution">
    <text evidence="1">The sequence shown here is derived from an EMBL/GenBank/DDBJ whole genome shotgun (WGS) entry which is preliminary data.</text>
</comment>
<gene>
    <name evidence="1" type="ORF">H9661_04225</name>
</gene>
<organism evidence="1 2">
    <name type="scientific">Clostridium cibarium</name>
    <dbReference type="NCBI Taxonomy" id="2762247"/>
    <lineage>
        <taxon>Bacteria</taxon>
        <taxon>Bacillati</taxon>
        <taxon>Bacillota</taxon>
        <taxon>Clostridia</taxon>
        <taxon>Eubacteriales</taxon>
        <taxon>Clostridiaceae</taxon>
        <taxon>Clostridium</taxon>
    </lineage>
</organism>
<evidence type="ECO:0008006" key="3">
    <source>
        <dbReference type="Google" id="ProtNLM"/>
    </source>
</evidence>
<sequence length="98" mass="11081">MQYRAKSSMDSDIEKVKKAHELLVESDSALSELVSSIRGDQFNWSGKNKEAVISLLDLCSELSKNLIPVAEKNCNSMEKFYEKASDFMSSSEIISPWR</sequence>
<keyword evidence="2" id="KW-1185">Reference proteome</keyword>
<reference evidence="1 2" key="1">
    <citation type="submission" date="2020-08" db="EMBL/GenBank/DDBJ databases">
        <title>A Genomic Blueprint of the Chicken Gut Microbiome.</title>
        <authorList>
            <person name="Gilroy R."/>
            <person name="Ravi A."/>
            <person name="Getino M."/>
            <person name="Pursley I."/>
            <person name="Horton D.L."/>
            <person name="Alikhan N.-F."/>
            <person name="Baker D."/>
            <person name="Gharbi K."/>
            <person name="Hall N."/>
            <person name="Watson M."/>
            <person name="Adriaenssens E.M."/>
            <person name="Foster-Nyarko E."/>
            <person name="Jarju S."/>
            <person name="Secka A."/>
            <person name="Antonio M."/>
            <person name="Oren A."/>
            <person name="Chaudhuri R."/>
            <person name="La Ragione R.M."/>
            <person name="Hildebrand F."/>
            <person name="Pallen M.J."/>
        </authorList>
    </citation>
    <scope>NUCLEOTIDE SEQUENCE [LARGE SCALE GENOMIC DNA]</scope>
    <source>
        <strain evidence="1 2">Sa3CVN1</strain>
    </source>
</reference>
<protein>
    <recommendedName>
        <fullName evidence="3">WXG100 family type VII secretion target</fullName>
    </recommendedName>
</protein>
<name>A0ABR8PQW1_9CLOT</name>
<evidence type="ECO:0000313" key="1">
    <source>
        <dbReference type="EMBL" id="MBD7910561.1"/>
    </source>
</evidence>
<evidence type="ECO:0000313" key="2">
    <source>
        <dbReference type="Proteomes" id="UP000627781"/>
    </source>
</evidence>
<accession>A0ABR8PQW1</accession>
<dbReference type="RefSeq" id="WP_143315481.1">
    <property type="nucleotide sequence ID" value="NZ_JACSRA010000005.1"/>
</dbReference>
<proteinExistence type="predicted"/>
<dbReference type="EMBL" id="JACSRA010000005">
    <property type="protein sequence ID" value="MBD7910561.1"/>
    <property type="molecule type" value="Genomic_DNA"/>
</dbReference>